<evidence type="ECO:0000313" key="2">
    <source>
        <dbReference type="Proteomes" id="UP000426772"/>
    </source>
</evidence>
<dbReference type="Proteomes" id="UP000426772">
    <property type="component" value="Unassembled WGS sequence"/>
</dbReference>
<gene>
    <name evidence="1" type="ORF">D9O29_08620</name>
</gene>
<dbReference type="RefSeq" id="WP_147789063.1">
    <property type="nucleotide sequence ID" value="NZ_RCNL01000003.1"/>
</dbReference>
<evidence type="ECO:0000313" key="1">
    <source>
        <dbReference type="EMBL" id="TXL78967.1"/>
    </source>
</evidence>
<proteinExistence type="predicted"/>
<keyword evidence="2" id="KW-1185">Reference proteome</keyword>
<organism evidence="1 2">
    <name type="scientific">Pantoea vagans</name>
    <dbReference type="NCBI Taxonomy" id="470934"/>
    <lineage>
        <taxon>Bacteria</taxon>
        <taxon>Pseudomonadati</taxon>
        <taxon>Pseudomonadota</taxon>
        <taxon>Gammaproteobacteria</taxon>
        <taxon>Enterobacterales</taxon>
        <taxon>Erwiniaceae</taxon>
        <taxon>Pantoea</taxon>
    </lineage>
</organism>
<dbReference type="EMBL" id="RCNL01000003">
    <property type="protein sequence ID" value="TXL78967.1"/>
    <property type="molecule type" value="Genomic_DNA"/>
</dbReference>
<comment type="caution">
    <text evidence="1">The sequence shown here is derived from an EMBL/GenBank/DDBJ whole genome shotgun (WGS) entry which is preliminary data.</text>
</comment>
<accession>A0ABY3LGA8</accession>
<protein>
    <submittedName>
        <fullName evidence="1">Uncharacterized protein</fullName>
    </submittedName>
</protein>
<sequence length="122" mass="13197">MSIEWNGEGLPPIGCECELVNFYGNDFPEFVGEHGEVVKIIGNGFTNGCPVAFYEADGGRGGMLAYAVEQCFLPVRTETERKREEAKNVIAELCRSSASNGHSADLIYEAIAAGTIPHITLK</sequence>
<reference evidence="1 2" key="1">
    <citation type="submission" date="2018-10" db="EMBL/GenBank/DDBJ databases">
        <title>Draft genome sequence of Pantoea vagans isolated from corpses of the sugarcane aphid Melanaphis sacchari Zehntner.</title>
        <authorList>
            <person name="Toledo E."/>
            <person name="Pena G."/>
            <person name="Lozano L."/>
        </authorList>
    </citation>
    <scope>NUCLEOTIDE SEQUENCE [LARGE SCALE GENOMIC DNA]</scope>
    <source>
        <strain evidence="1 2">ET-90</strain>
    </source>
</reference>
<name>A0ABY3LGA8_9GAMM</name>